<feature type="transmembrane region" description="Helical" evidence="11">
    <location>
        <begin position="665"/>
        <end position="691"/>
    </location>
</feature>
<dbReference type="GO" id="GO:0043410">
    <property type="term" value="P:positive regulation of MAPK cascade"/>
    <property type="evidence" value="ECO:0007669"/>
    <property type="project" value="TreeGrafter"/>
</dbReference>
<dbReference type="PANTHER" id="PTHR24248:SF185">
    <property type="entry name" value="DOPAMINE RECEPTOR 2"/>
    <property type="match status" value="1"/>
</dbReference>
<reference evidence="13" key="1">
    <citation type="submission" date="2022-03" db="EMBL/GenBank/DDBJ databases">
        <authorList>
            <person name="Martin C."/>
        </authorList>
    </citation>
    <scope>NUCLEOTIDE SEQUENCE</scope>
</reference>
<dbReference type="GO" id="GO:0045202">
    <property type="term" value="C:synapse"/>
    <property type="evidence" value="ECO:0007669"/>
    <property type="project" value="GOC"/>
</dbReference>
<dbReference type="PROSITE" id="PS50262">
    <property type="entry name" value="G_PROTEIN_RECEP_F1_2"/>
    <property type="match status" value="1"/>
</dbReference>
<feature type="region of interest" description="Disordered" evidence="10">
    <location>
        <begin position="528"/>
        <end position="581"/>
    </location>
</feature>
<dbReference type="InterPro" id="IPR000276">
    <property type="entry name" value="GPCR_Rhodpsn"/>
</dbReference>
<evidence type="ECO:0000256" key="7">
    <source>
        <dbReference type="ARBA" id="ARBA00023170"/>
    </source>
</evidence>
<dbReference type="Proteomes" id="UP000749559">
    <property type="component" value="Unassembled WGS sequence"/>
</dbReference>
<dbReference type="Pfam" id="PF00001">
    <property type="entry name" value="7tm_1"/>
    <property type="match status" value="2"/>
</dbReference>
<protein>
    <recommendedName>
        <fullName evidence="12">G-protein coupled receptors family 1 profile domain-containing protein</fullName>
    </recommendedName>
</protein>
<keyword evidence="5 9" id="KW-0297">G-protein coupled receptor</keyword>
<dbReference type="InterPro" id="IPR017452">
    <property type="entry name" value="GPCR_Rhodpsn_7TM"/>
</dbReference>
<comment type="similarity">
    <text evidence="9">Belongs to the G-protein coupled receptor 1 family.</text>
</comment>
<feature type="compositionally biased region" description="Low complexity" evidence="10">
    <location>
        <begin position="373"/>
        <end position="385"/>
    </location>
</feature>
<feature type="transmembrane region" description="Helical" evidence="11">
    <location>
        <begin position="220"/>
        <end position="241"/>
    </location>
</feature>
<keyword evidence="2" id="KW-1003">Cell membrane</keyword>
<dbReference type="GO" id="GO:0071880">
    <property type="term" value="P:adenylate cyclase-activating adrenergic receptor signaling pathway"/>
    <property type="evidence" value="ECO:0007669"/>
    <property type="project" value="TreeGrafter"/>
</dbReference>
<keyword evidence="3 9" id="KW-0812">Transmembrane</keyword>
<evidence type="ECO:0000259" key="12">
    <source>
        <dbReference type="PROSITE" id="PS50262"/>
    </source>
</evidence>
<evidence type="ECO:0000256" key="9">
    <source>
        <dbReference type="RuleBase" id="RU000688"/>
    </source>
</evidence>
<dbReference type="GO" id="GO:0005886">
    <property type="term" value="C:plasma membrane"/>
    <property type="evidence" value="ECO:0007669"/>
    <property type="project" value="UniProtKB-SubCell"/>
</dbReference>
<evidence type="ECO:0000256" key="8">
    <source>
        <dbReference type="ARBA" id="ARBA00023224"/>
    </source>
</evidence>
<gene>
    <name evidence="13" type="ORF">OFUS_LOCUS2173</name>
</gene>
<evidence type="ECO:0000256" key="1">
    <source>
        <dbReference type="ARBA" id="ARBA00004651"/>
    </source>
</evidence>
<feature type="compositionally biased region" description="Polar residues" evidence="10">
    <location>
        <begin position="568"/>
        <end position="579"/>
    </location>
</feature>
<evidence type="ECO:0000256" key="2">
    <source>
        <dbReference type="ARBA" id="ARBA00022475"/>
    </source>
</evidence>
<dbReference type="PROSITE" id="PS00237">
    <property type="entry name" value="G_PROTEIN_RECEP_F1_1"/>
    <property type="match status" value="1"/>
</dbReference>
<feature type="transmembrane region" description="Helical" evidence="11">
    <location>
        <begin position="95"/>
        <end position="123"/>
    </location>
</feature>
<dbReference type="SMART" id="SM01381">
    <property type="entry name" value="7TM_GPCR_Srsx"/>
    <property type="match status" value="1"/>
</dbReference>
<feature type="compositionally biased region" description="Basic and acidic residues" evidence="10">
    <location>
        <begin position="528"/>
        <end position="537"/>
    </location>
</feature>
<feature type="compositionally biased region" description="Polar residues" evidence="10">
    <location>
        <begin position="386"/>
        <end position="395"/>
    </location>
</feature>
<dbReference type="PRINTS" id="PR00237">
    <property type="entry name" value="GPCRRHODOPSN"/>
</dbReference>
<dbReference type="AlphaFoldDB" id="A0A8S4N0Z8"/>
<keyword evidence="8 9" id="KW-0807">Transducer</keyword>
<evidence type="ECO:0000256" key="4">
    <source>
        <dbReference type="ARBA" id="ARBA00022989"/>
    </source>
</evidence>
<organism evidence="13 14">
    <name type="scientific">Owenia fusiformis</name>
    <name type="common">Polychaete worm</name>
    <dbReference type="NCBI Taxonomy" id="6347"/>
    <lineage>
        <taxon>Eukaryota</taxon>
        <taxon>Metazoa</taxon>
        <taxon>Spiralia</taxon>
        <taxon>Lophotrochozoa</taxon>
        <taxon>Annelida</taxon>
        <taxon>Polychaeta</taxon>
        <taxon>Sedentaria</taxon>
        <taxon>Canalipalpata</taxon>
        <taxon>Sabellida</taxon>
        <taxon>Oweniida</taxon>
        <taxon>Oweniidae</taxon>
        <taxon>Owenia</taxon>
    </lineage>
</organism>
<dbReference type="PANTHER" id="PTHR24248">
    <property type="entry name" value="ADRENERGIC RECEPTOR-RELATED G-PROTEIN COUPLED RECEPTOR"/>
    <property type="match status" value="1"/>
</dbReference>
<feature type="region of interest" description="Disordered" evidence="10">
    <location>
        <begin position="321"/>
        <end position="503"/>
    </location>
</feature>
<feature type="compositionally biased region" description="Polar residues" evidence="10">
    <location>
        <begin position="418"/>
        <end position="454"/>
    </location>
</feature>
<dbReference type="GO" id="GO:0016907">
    <property type="term" value="F:G protein-coupled acetylcholine receptor activity"/>
    <property type="evidence" value="ECO:0007669"/>
    <property type="project" value="InterPro"/>
</dbReference>
<keyword evidence="14" id="KW-1185">Reference proteome</keyword>
<keyword evidence="7 9" id="KW-0675">Receptor</keyword>
<evidence type="ECO:0000256" key="11">
    <source>
        <dbReference type="SAM" id="Phobius"/>
    </source>
</evidence>
<feature type="transmembrane region" description="Helical" evidence="11">
    <location>
        <begin position="180"/>
        <end position="199"/>
    </location>
</feature>
<evidence type="ECO:0000313" key="13">
    <source>
        <dbReference type="EMBL" id="CAH1774783.1"/>
    </source>
</evidence>
<evidence type="ECO:0000256" key="5">
    <source>
        <dbReference type="ARBA" id="ARBA00023040"/>
    </source>
</evidence>
<dbReference type="PRINTS" id="PR00243">
    <property type="entry name" value="MUSCARINICR"/>
</dbReference>
<sequence length="744" mass="81814">MSVTGAAERILVSLGNTSHTYDGDYAGMFGYGFDNSSAADGDYPSSDYLDRTGAFRNLSTNIPCFINDTDFNYSACIFNASLNDTNTEKPPKFPLWQIITISILVGCLSIVTVVGNFIVVLSFVLERTIRQPTNFFIASLAVSDLLIGGFSMPLYTMYLLMGDVWPLGPVICDLWLCLDYSISLSSQYTVLAITIDRFCSVKIPAKYRGWRTAFKVKVMVAAAWVVPAAVFYTSILGWQYFVGERTVPEGSCYVQFMENALFNACLVIAYFWSTLIVMCVLYTQIYRVALKLQRKSEAKHKKMTSLVSMAGQTMTKIGIGMSQKAPDKNNPVNGKEQNRSANRGTSTTTTFTSSSTKNTTDKEDHSSSPGFASDTDPSDTQSPSPRNSFKNSNTVKAEIVNNSKKKRYSSLKVPKLQLPSTQPNGHKSTMNHSGGRSHSLTPEISTSDIDTSGYSPSPNPNDSSNNPKVSFKFPSVSPKTGPRLSVRTNDSGVGDLVEEPLTPPQVSQGLKYIDTTSLQASEHAKLLVDQPSIKDEGNDSDDNGSPVWRRRISSEPDGASPPQVASEGDSTASAPTETGAQKFRQKVNMLVQMSNNSRANSGTVTSISGASDLHPLDGNRSDTGSKAPSIRDLVMSMNPSKILQRRKDTEKQKQKSKSENRARKALRVITIILGAYVICWTPYHVLVLIIGFCEGNDCVDPRLYAFTYWLCYLNSPINPFCYALANAQFKKTFIRILKGDWHRS</sequence>
<feature type="compositionally biased region" description="Low complexity" evidence="10">
    <location>
        <begin position="345"/>
        <end position="358"/>
    </location>
</feature>
<dbReference type="SUPFAM" id="SSF81321">
    <property type="entry name" value="Family A G protein-coupled receptor-like"/>
    <property type="match status" value="2"/>
</dbReference>
<dbReference type="Gene3D" id="1.20.1070.10">
    <property type="entry name" value="Rhodopsin 7-helix transmembrane proteins"/>
    <property type="match status" value="2"/>
</dbReference>
<comment type="caution">
    <text evidence="13">The sequence shown here is derived from an EMBL/GenBank/DDBJ whole genome shotgun (WGS) entry which is preliminary data.</text>
</comment>
<feature type="region of interest" description="Disordered" evidence="10">
    <location>
        <begin position="598"/>
        <end position="628"/>
    </location>
</feature>
<evidence type="ECO:0000256" key="10">
    <source>
        <dbReference type="SAM" id="MobiDB-lite"/>
    </source>
</evidence>
<comment type="subcellular location">
    <subcellularLocation>
        <location evidence="1">Cell membrane</location>
        <topology evidence="1">Multi-pass membrane protein</topology>
    </subcellularLocation>
</comment>
<accession>A0A8S4N0Z8</accession>
<keyword evidence="6 11" id="KW-0472">Membrane</keyword>
<dbReference type="InterPro" id="IPR000995">
    <property type="entry name" value="Musac_Ach_rcpt"/>
</dbReference>
<feature type="domain" description="G-protein coupled receptors family 1 profile" evidence="12">
    <location>
        <begin position="115"/>
        <end position="722"/>
    </location>
</feature>
<dbReference type="EMBL" id="CAIIXF020000001">
    <property type="protein sequence ID" value="CAH1774783.1"/>
    <property type="molecule type" value="Genomic_DNA"/>
</dbReference>
<feature type="transmembrane region" description="Helical" evidence="11">
    <location>
        <begin position="703"/>
        <end position="725"/>
    </location>
</feature>
<feature type="transmembrane region" description="Helical" evidence="11">
    <location>
        <begin position="261"/>
        <end position="285"/>
    </location>
</feature>
<dbReference type="OrthoDB" id="10071887at2759"/>
<name>A0A8S4N0Z8_OWEFU</name>
<evidence type="ECO:0000256" key="3">
    <source>
        <dbReference type="ARBA" id="ARBA00022692"/>
    </source>
</evidence>
<feature type="compositionally biased region" description="Polar residues" evidence="10">
    <location>
        <begin position="598"/>
        <end position="609"/>
    </location>
</feature>
<evidence type="ECO:0000313" key="14">
    <source>
        <dbReference type="Proteomes" id="UP000749559"/>
    </source>
</evidence>
<keyword evidence="4 11" id="KW-1133">Transmembrane helix</keyword>
<proteinExistence type="inferred from homology"/>
<evidence type="ECO:0000256" key="6">
    <source>
        <dbReference type="ARBA" id="ARBA00023136"/>
    </source>
</evidence>
<feature type="transmembrane region" description="Helical" evidence="11">
    <location>
        <begin position="135"/>
        <end position="160"/>
    </location>
</feature>